<keyword evidence="7" id="KW-1185">Reference proteome</keyword>
<evidence type="ECO:0000313" key="7">
    <source>
        <dbReference type="Proteomes" id="UP000015105"/>
    </source>
</evidence>
<keyword evidence="3" id="KW-0949">S-adenosyl-L-methionine</keyword>
<keyword evidence="1" id="KW-0489">Methyltransferase</keyword>
<evidence type="ECO:0000313" key="6">
    <source>
        <dbReference type="EnsemblPlants" id="AET2Gv21290600.1"/>
    </source>
</evidence>
<dbReference type="InterPro" id="IPR036388">
    <property type="entry name" value="WH-like_DNA-bd_sf"/>
</dbReference>
<dbReference type="SUPFAM" id="SSF46785">
    <property type="entry name" value="Winged helix' DNA-binding domain"/>
    <property type="match status" value="1"/>
</dbReference>
<dbReference type="Gene3D" id="3.40.50.150">
    <property type="entry name" value="Vaccinia Virus protein VP39"/>
    <property type="match status" value="1"/>
</dbReference>
<dbReference type="STRING" id="200361.A0A453DKW0"/>
<evidence type="ECO:0000259" key="5">
    <source>
        <dbReference type="Pfam" id="PF00891"/>
    </source>
</evidence>
<dbReference type="Pfam" id="PF00891">
    <property type="entry name" value="Methyltransf_2"/>
    <property type="match status" value="1"/>
</dbReference>
<dbReference type="SUPFAM" id="SSF53335">
    <property type="entry name" value="S-adenosyl-L-methionine-dependent methyltransferases"/>
    <property type="match status" value="1"/>
</dbReference>
<dbReference type="EnsemblPlants" id="AET2Gv21290600.1">
    <property type="protein sequence ID" value="AET2Gv21290600.1"/>
    <property type="gene ID" value="AET2Gv21290600"/>
</dbReference>
<evidence type="ECO:0000256" key="1">
    <source>
        <dbReference type="ARBA" id="ARBA00022603"/>
    </source>
</evidence>
<dbReference type="AlphaFoldDB" id="A0A453DKW0"/>
<reference evidence="6" key="3">
    <citation type="journal article" date="2017" name="Nature">
        <title>Genome sequence of the progenitor of the wheat D genome Aegilops tauschii.</title>
        <authorList>
            <person name="Luo M.C."/>
            <person name="Gu Y.Q."/>
            <person name="Puiu D."/>
            <person name="Wang H."/>
            <person name="Twardziok S.O."/>
            <person name="Deal K.R."/>
            <person name="Huo N."/>
            <person name="Zhu T."/>
            <person name="Wang L."/>
            <person name="Wang Y."/>
            <person name="McGuire P.E."/>
            <person name="Liu S."/>
            <person name="Long H."/>
            <person name="Ramasamy R.K."/>
            <person name="Rodriguez J.C."/>
            <person name="Van S.L."/>
            <person name="Yuan L."/>
            <person name="Wang Z."/>
            <person name="Xia Z."/>
            <person name="Xiao L."/>
            <person name="Anderson O.D."/>
            <person name="Ouyang S."/>
            <person name="Liang Y."/>
            <person name="Zimin A.V."/>
            <person name="Pertea G."/>
            <person name="Qi P."/>
            <person name="Bennetzen J.L."/>
            <person name="Dai X."/>
            <person name="Dawson M.W."/>
            <person name="Muller H.G."/>
            <person name="Kugler K."/>
            <person name="Rivarola-Duarte L."/>
            <person name="Spannagl M."/>
            <person name="Mayer K.F.X."/>
            <person name="Lu F.H."/>
            <person name="Bevan M.W."/>
            <person name="Leroy P."/>
            <person name="Li P."/>
            <person name="You F.M."/>
            <person name="Sun Q."/>
            <person name="Liu Z."/>
            <person name="Lyons E."/>
            <person name="Wicker T."/>
            <person name="Salzberg S.L."/>
            <person name="Devos K.M."/>
            <person name="Dvorak J."/>
        </authorList>
    </citation>
    <scope>NUCLEOTIDE SEQUENCE [LARGE SCALE GENOMIC DNA]</scope>
    <source>
        <strain evidence="6">cv. AL8/78</strain>
    </source>
</reference>
<keyword evidence="2" id="KW-0808">Transferase</keyword>
<dbReference type="InterPro" id="IPR001077">
    <property type="entry name" value="COMT_C"/>
</dbReference>
<dbReference type="GO" id="GO:0008171">
    <property type="term" value="F:O-methyltransferase activity"/>
    <property type="evidence" value="ECO:0007669"/>
    <property type="project" value="InterPro"/>
</dbReference>
<dbReference type="PANTHER" id="PTHR11746">
    <property type="entry name" value="O-METHYLTRANSFERASE"/>
    <property type="match status" value="1"/>
</dbReference>
<evidence type="ECO:0000256" key="2">
    <source>
        <dbReference type="ARBA" id="ARBA00022679"/>
    </source>
</evidence>
<organism evidence="6 7">
    <name type="scientific">Aegilops tauschii subsp. strangulata</name>
    <name type="common">Goatgrass</name>
    <dbReference type="NCBI Taxonomy" id="200361"/>
    <lineage>
        <taxon>Eukaryota</taxon>
        <taxon>Viridiplantae</taxon>
        <taxon>Streptophyta</taxon>
        <taxon>Embryophyta</taxon>
        <taxon>Tracheophyta</taxon>
        <taxon>Spermatophyta</taxon>
        <taxon>Magnoliopsida</taxon>
        <taxon>Liliopsida</taxon>
        <taxon>Poales</taxon>
        <taxon>Poaceae</taxon>
        <taxon>BOP clade</taxon>
        <taxon>Pooideae</taxon>
        <taxon>Triticodae</taxon>
        <taxon>Triticeae</taxon>
        <taxon>Triticinae</taxon>
        <taxon>Aegilops</taxon>
    </lineage>
</organism>
<name>A0A453DKW0_AEGTS</name>
<proteinExistence type="predicted"/>
<reference evidence="7" key="2">
    <citation type="journal article" date="2017" name="Nat. Plants">
        <title>The Aegilops tauschii genome reveals multiple impacts of transposons.</title>
        <authorList>
            <person name="Zhao G."/>
            <person name="Zou C."/>
            <person name="Li K."/>
            <person name="Wang K."/>
            <person name="Li T."/>
            <person name="Gao L."/>
            <person name="Zhang X."/>
            <person name="Wang H."/>
            <person name="Yang Z."/>
            <person name="Liu X."/>
            <person name="Jiang W."/>
            <person name="Mao L."/>
            <person name="Kong X."/>
            <person name="Jiao Y."/>
            <person name="Jia J."/>
        </authorList>
    </citation>
    <scope>NUCLEOTIDE SEQUENCE [LARGE SCALE GENOMIC DNA]</scope>
    <source>
        <strain evidence="7">cv. AL8/78</strain>
    </source>
</reference>
<dbReference type="Gramene" id="AET2Gv21290600.1">
    <property type="protein sequence ID" value="AET2Gv21290600.1"/>
    <property type="gene ID" value="AET2Gv21290600"/>
</dbReference>
<dbReference type="PIRSF" id="PIRSF005739">
    <property type="entry name" value="O-mtase"/>
    <property type="match status" value="1"/>
</dbReference>
<accession>A0A453DKW0</accession>
<reference evidence="7" key="1">
    <citation type="journal article" date="2014" name="Science">
        <title>Ancient hybridizations among the ancestral genomes of bread wheat.</title>
        <authorList>
            <consortium name="International Wheat Genome Sequencing Consortium,"/>
            <person name="Marcussen T."/>
            <person name="Sandve S.R."/>
            <person name="Heier L."/>
            <person name="Spannagl M."/>
            <person name="Pfeifer M."/>
            <person name="Jakobsen K.S."/>
            <person name="Wulff B.B."/>
            <person name="Steuernagel B."/>
            <person name="Mayer K.F."/>
            <person name="Olsen O.A."/>
        </authorList>
    </citation>
    <scope>NUCLEOTIDE SEQUENCE [LARGE SCALE GENOMIC DNA]</scope>
    <source>
        <strain evidence="7">cv. AL8/78</strain>
    </source>
</reference>
<dbReference type="Gene3D" id="1.10.10.10">
    <property type="entry name" value="Winged helix-like DNA-binding domain superfamily/Winged helix DNA-binding domain"/>
    <property type="match status" value="1"/>
</dbReference>
<dbReference type="GO" id="GO:0032259">
    <property type="term" value="P:methylation"/>
    <property type="evidence" value="ECO:0007669"/>
    <property type="project" value="UniProtKB-KW"/>
</dbReference>
<reference evidence="6" key="4">
    <citation type="submission" date="2019-03" db="UniProtKB">
        <authorList>
            <consortium name="EnsemblPlants"/>
        </authorList>
    </citation>
    <scope>IDENTIFICATION</scope>
</reference>
<reference evidence="6" key="5">
    <citation type="journal article" date="2021" name="G3 (Bethesda)">
        <title>Aegilops tauschii genome assembly Aet v5.0 features greater sequence contiguity and improved annotation.</title>
        <authorList>
            <person name="Wang L."/>
            <person name="Zhu T."/>
            <person name="Rodriguez J.C."/>
            <person name="Deal K.R."/>
            <person name="Dubcovsky J."/>
            <person name="McGuire P.E."/>
            <person name="Lux T."/>
            <person name="Spannagl M."/>
            <person name="Mayer K.F.X."/>
            <person name="Baldrich P."/>
            <person name="Meyers B.C."/>
            <person name="Huo N."/>
            <person name="Gu Y.Q."/>
            <person name="Zhou H."/>
            <person name="Devos K.M."/>
            <person name="Bennetzen J.L."/>
            <person name="Unver T."/>
            <person name="Budak H."/>
            <person name="Gulick P.J."/>
            <person name="Galiba G."/>
            <person name="Kalapos B."/>
            <person name="Nelson D.R."/>
            <person name="Li P."/>
            <person name="You F.M."/>
            <person name="Luo M.C."/>
            <person name="Dvorak J."/>
        </authorList>
    </citation>
    <scope>NUCLEOTIDE SEQUENCE [LARGE SCALE GENOMIC DNA]</scope>
    <source>
        <strain evidence="6">cv. AL8/78</strain>
    </source>
</reference>
<evidence type="ECO:0000256" key="4">
    <source>
        <dbReference type="PIRSR" id="PIRSR005739-1"/>
    </source>
</evidence>
<feature type="domain" description="O-methyltransferase C-terminal" evidence="5">
    <location>
        <begin position="75"/>
        <end position="275"/>
    </location>
</feature>
<sequence length="315" mass="34879">MAALSLPPSKTPFLGRLLRLLAKSDVLASAEAGVYGLTPLSYLLVDGILVDGEARQMAFPLAATSRYHMEATLGLADWFKKDVAQPPFDHVHGATQFEESMALLDPETDKLFHEALAAHDWIGTVLRECRDLFNGLQSLTDCCGGDGTTARAIVKAFPHIKCNVLDLPRVIEKAPSDGVVNYVAGDMFHSVPPAQAVMLKLVLHFWSDEDCINILAQCKKAIPSREVGGKVIVVIDMVLGSSPETMSETELLMDMLMFLCTRGRQRNENEWSMIFMITRLSRNLELEVSLRSIRNVTTNALLECIRYKVVVCNKK</sequence>
<dbReference type="InterPro" id="IPR029063">
    <property type="entry name" value="SAM-dependent_MTases_sf"/>
</dbReference>
<dbReference type="InterPro" id="IPR036390">
    <property type="entry name" value="WH_DNA-bd_sf"/>
</dbReference>
<evidence type="ECO:0000256" key="3">
    <source>
        <dbReference type="ARBA" id="ARBA00022691"/>
    </source>
</evidence>
<dbReference type="Proteomes" id="UP000015105">
    <property type="component" value="Chromosome 2D"/>
</dbReference>
<dbReference type="InterPro" id="IPR016461">
    <property type="entry name" value="COMT-like"/>
</dbReference>
<feature type="active site" description="Proton acceptor" evidence="4">
    <location>
        <position position="204"/>
    </location>
</feature>
<protein>
    <recommendedName>
        <fullName evidence="5">O-methyltransferase C-terminal domain-containing protein</fullName>
    </recommendedName>
</protein>
<dbReference type="PROSITE" id="PS51683">
    <property type="entry name" value="SAM_OMT_II"/>
    <property type="match status" value="1"/>
</dbReference>